<dbReference type="Gene3D" id="3.40.1280.10">
    <property type="match status" value="1"/>
</dbReference>
<evidence type="ECO:0000313" key="16">
    <source>
        <dbReference type="Proteomes" id="UP000247555"/>
    </source>
</evidence>
<comment type="similarity">
    <text evidence="2 12">Belongs to the RNA methyltransferase RsmE family.</text>
</comment>
<feature type="domain" description="Ribosomal RNA small subunit methyltransferase E methyltransferase" evidence="13">
    <location>
        <begin position="74"/>
        <end position="236"/>
    </location>
</feature>
<dbReference type="OrthoDB" id="9815641at2"/>
<dbReference type="AlphaFoldDB" id="A0A318KGL8"/>
<keyword evidence="8 12" id="KW-0808">Transferase</keyword>
<comment type="catalytic activity">
    <reaction evidence="11 12">
        <text>uridine(1498) in 16S rRNA + S-adenosyl-L-methionine = N(3)-methyluridine(1498) in 16S rRNA + S-adenosyl-L-homocysteine + H(+)</text>
        <dbReference type="Rhea" id="RHEA:42920"/>
        <dbReference type="Rhea" id="RHEA-COMP:10283"/>
        <dbReference type="Rhea" id="RHEA-COMP:10284"/>
        <dbReference type="ChEBI" id="CHEBI:15378"/>
        <dbReference type="ChEBI" id="CHEBI:57856"/>
        <dbReference type="ChEBI" id="CHEBI:59789"/>
        <dbReference type="ChEBI" id="CHEBI:65315"/>
        <dbReference type="ChEBI" id="CHEBI:74502"/>
        <dbReference type="EC" id="2.1.1.193"/>
    </reaction>
</comment>
<gene>
    <name evidence="15" type="ORF">DFR34_13216</name>
</gene>
<dbReference type="EMBL" id="QJKI01000032">
    <property type="protein sequence ID" value="PXX74474.1"/>
    <property type="molecule type" value="Genomic_DNA"/>
</dbReference>
<keyword evidence="7 12" id="KW-0489">Methyltransferase</keyword>
<evidence type="ECO:0000256" key="10">
    <source>
        <dbReference type="ARBA" id="ARBA00025699"/>
    </source>
</evidence>
<comment type="caution">
    <text evidence="15">The sequence shown here is derived from an EMBL/GenBank/DDBJ whole genome shotgun (WGS) entry which is preliminary data.</text>
</comment>
<dbReference type="SUPFAM" id="SSF75217">
    <property type="entry name" value="alpha/beta knot"/>
    <property type="match status" value="1"/>
</dbReference>
<dbReference type="InterPro" id="IPR029028">
    <property type="entry name" value="Alpha/beta_knot_MTases"/>
</dbReference>
<evidence type="ECO:0000256" key="5">
    <source>
        <dbReference type="ARBA" id="ARBA00022490"/>
    </source>
</evidence>
<dbReference type="GO" id="GO:0005737">
    <property type="term" value="C:cytoplasm"/>
    <property type="evidence" value="ECO:0007669"/>
    <property type="project" value="UniProtKB-SubCell"/>
</dbReference>
<protein>
    <recommendedName>
        <fullName evidence="4 12">Ribosomal RNA small subunit methyltransferase E</fullName>
        <ecNumber evidence="3 12">2.1.1.193</ecNumber>
    </recommendedName>
</protein>
<dbReference type="InterPro" id="IPR029026">
    <property type="entry name" value="tRNA_m1G_MTases_N"/>
</dbReference>
<keyword evidence="9 12" id="KW-0949">S-adenosyl-L-methionine</keyword>
<evidence type="ECO:0000259" key="14">
    <source>
        <dbReference type="Pfam" id="PF20260"/>
    </source>
</evidence>
<dbReference type="InterPro" id="IPR046886">
    <property type="entry name" value="RsmE_MTase_dom"/>
</dbReference>
<dbReference type="InterPro" id="IPR006700">
    <property type="entry name" value="RsmE"/>
</dbReference>
<evidence type="ECO:0000256" key="3">
    <source>
        <dbReference type="ARBA" id="ARBA00012328"/>
    </source>
</evidence>
<dbReference type="Pfam" id="PF04452">
    <property type="entry name" value="Methyltrans_RNA"/>
    <property type="match status" value="1"/>
</dbReference>
<dbReference type="InterPro" id="IPR015947">
    <property type="entry name" value="PUA-like_sf"/>
</dbReference>
<comment type="function">
    <text evidence="10 12">Specifically methylates the N3 position of the uracil ring of uridine 1498 (m3U1498) in 16S rRNA. Acts on the fully assembled 30S ribosomal subunit.</text>
</comment>
<dbReference type="CDD" id="cd18084">
    <property type="entry name" value="RsmE-like"/>
    <property type="match status" value="1"/>
</dbReference>
<sequence length="242" mass="26217">MPRFFVDQPLIAGTELNLPDAVVRHVQVLRLNAGDALTVFNGSPPDLEYPARILAVGKREVRVQLDAALAVSRESPLRLGLAQGISSGERMDFTLQKGVEMGVNVFQPLATQRSIVRLSGERADKRLARWRDIILSACEQCGRNTVPELRPILSLDAWLAESANLPEARLMLSPLGSARLAELPAPTAAWLLAGPEGGLSDAEEQAALRAGWTALKLGPRILRTETAALAAVAAMQQRWGDY</sequence>
<name>A0A318KGL8_9NEIS</name>
<dbReference type="GO" id="GO:0070042">
    <property type="term" value="F:rRNA (uridine-N3-)-methyltransferase activity"/>
    <property type="evidence" value="ECO:0007669"/>
    <property type="project" value="TreeGrafter"/>
</dbReference>
<keyword evidence="6 12" id="KW-0698">rRNA processing</keyword>
<reference evidence="15 16" key="1">
    <citation type="submission" date="2018-05" db="EMBL/GenBank/DDBJ databases">
        <title>Genomic Encyclopedia of Type Strains, Phase IV (KMG-IV): sequencing the most valuable type-strain genomes for metagenomic binning, comparative biology and taxonomic classification.</title>
        <authorList>
            <person name="Goeker M."/>
        </authorList>
    </citation>
    <scope>NUCLEOTIDE SEQUENCE [LARGE SCALE GENOMIC DNA]</scope>
    <source>
        <strain evidence="15 16">DSM 29661</strain>
    </source>
</reference>
<dbReference type="GO" id="GO:0070475">
    <property type="term" value="P:rRNA base methylation"/>
    <property type="evidence" value="ECO:0007669"/>
    <property type="project" value="TreeGrafter"/>
</dbReference>
<feature type="domain" description="Ribosomal RNA small subunit methyltransferase E PUA-like" evidence="14">
    <location>
        <begin position="18"/>
        <end position="65"/>
    </location>
</feature>
<dbReference type="NCBIfam" id="NF008692">
    <property type="entry name" value="PRK11713.1-5"/>
    <property type="match status" value="1"/>
</dbReference>
<evidence type="ECO:0000256" key="1">
    <source>
        <dbReference type="ARBA" id="ARBA00004496"/>
    </source>
</evidence>
<proteinExistence type="inferred from homology"/>
<dbReference type="PIRSF" id="PIRSF015601">
    <property type="entry name" value="MTase_slr0722"/>
    <property type="match status" value="1"/>
</dbReference>
<dbReference type="Pfam" id="PF20260">
    <property type="entry name" value="PUA_4"/>
    <property type="match status" value="1"/>
</dbReference>
<evidence type="ECO:0000256" key="8">
    <source>
        <dbReference type="ARBA" id="ARBA00022679"/>
    </source>
</evidence>
<dbReference type="PANTHER" id="PTHR30027">
    <property type="entry name" value="RIBOSOMAL RNA SMALL SUBUNIT METHYLTRANSFERASE E"/>
    <property type="match status" value="1"/>
</dbReference>
<organism evidence="15 16">
    <name type="scientific">Rivihabitans pingtungensis</name>
    <dbReference type="NCBI Taxonomy" id="1054498"/>
    <lineage>
        <taxon>Bacteria</taxon>
        <taxon>Pseudomonadati</taxon>
        <taxon>Pseudomonadota</taxon>
        <taxon>Betaproteobacteria</taxon>
        <taxon>Neisseriales</taxon>
        <taxon>Aquaspirillaceae</taxon>
        <taxon>Rivihabitans</taxon>
    </lineage>
</organism>
<dbReference type="NCBIfam" id="TIGR00046">
    <property type="entry name" value="RsmE family RNA methyltransferase"/>
    <property type="match status" value="1"/>
</dbReference>
<comment type="subcellular location">
    <subcellularLocation>
        <location evidence="1 12">Cytoplasm</location>
    </subcellularLocation>
</comment>
<evidence type="ECO:0000313" key="15">
    <source>
        <dbReference type="EMBL" id="PXX74474.1"/>
    </source>
</evidence>
<evidence type="ECO:0000256" key="6">
    <source>
        <dbReference type="ARBA" id="ARBA00022552"/>
    </source>
</evidence>
<dbReference type="PANTHER" id="PTHR30027:SF3">
    <property type="entry name" value="16S RRNA (URACIL(1498)-N(3))-METHYLTRANSFERASE"/>
    <property type="match status" value="1"/>
</dbReference>
<evidence type="ECO:0000256" key="4">
    <source>
        <dbReference type="ARBA" id="ARBA00013673"/>
    </source>
</evidence>
<evidence type="ECO:0000256" key="12">
    <source>
        <dbReference type="PIRNR" id="PIRNR015601"/>
    </source>
</evidence>
<dbReference type="Gene3D" id="2.40.240.20">
    <property type="entry name" value="Hypothetical PUA domain-like, domain 1"/>
    <property type="match status" value="1"/>
</dbReference>
<keyword evidence="16" id="KW-1185">Reference proteome</keyword>
<accession>A0A318KGL8</accession>
<dbReference type="RefSeq" id="WP_110392074.1">
    <property type="nucleotide sequence ID" value="NZ_QJKI01000032.1"/>
</dbReference>
<evidence type="ECO:0000256" key="7">
    <source>
        <dbReference type="ARBA" id="ARBA00022603"/>
    </source>
</evidence>
<dbReference type="EC" id="2.1.1.193" evidence="3 12"/>
<dbReference type="InterPro" id="IPR046887">
    <property type="entry name" value="RsmE_PUA-like"/>
</dbReference>
<dbReference type="Proteomes" id="UP000247555">
    <property type="component" value="Unassembled WGS sequence"/>
</dbReference>
<evidence type="ECO:0000256" key="9">
    <source>
        <dbReference type="ARBA" id="ARBA00022691"/>
    </source>
</evidence>
<evidence type="ECO:0000256" key="11">
    <source>
        <dbReference type="ARBA" id="ARBA00047944"/>
    </source>
</evidence>
<keyword evidence="5 12" id="KW-0963">Cytoplasm</keyword>
<dbReference type="SUPFAM" id="SSF88697">
    <property type="entry name" value="PUA domain-like"/>
    <property type="match status" value="1"/>
</dbReference>
<evidence type="ECO:0000256" key="2">
    <source>
        <dbReference type="ARBA" id="ARBA00005528"/>
    </source>
</evidence>
<evidence type="ECO:0000259" key="13">
    <source>
        <dbReference type="Pfam" id="PF04452"/>
    </source>
</evidence>